<dbReference type="AlphaFoldDB" id="A0AA36N4S2"/>
<dbReference type="Proteomes" id="UP001178507">
    <property type="component" value="Unassembled WGS sequence"/>
</dbReference>
<evidence type="ECO:0000313" key="3">
    <source>
        <dbReference type="Proteomes" id="UP001178507"/>
    </source>
</evidence>
<comment type="caution">
    <text evidence="2">The sequence shown here is derived from an EMBL/GenBank/DDBJ whole genome shotgun (WGS) entry which is preliminary data.</text>
</comment>
<keyword evidence="3" id="KW-1185">Reference proteome</keyword>
<evidence type="ECO:0000256" key="1">
    <source>
        <dbReference type="SAM" id="Phobius"/>
    </source>
</evidence>
<sequence>MALRLPLQAARPGCASKLRPAKALLAVDPSRGSLARQGRRIAACSTVCGLVWSARARRVLRAKKKRQETPYDPIVEYRRVQEDPIGSWGFLEDDEFAKKMLGFSSVSFLISLVLSTTVFPVSNEEGILLPNMAAAFCYALGLGMATTFVLLLRVSSFVDPLNKNLKARSFIVEDRRDPNTRRAFSPGDGGFYSERVQKSTDEIQRDKLLGEYQTGPAMARLRKYLLGAFGLSVLGWVSGSFTGGEMGIREDADEEFACGSRCIPGLMTDDTRIQRNGYRLFER</sequence>
<feature type="transmembrane region" description="Helical" evidence="1">
    <location>
        <begin position="133"/>
        <end position="154"/>
    </location>
</feature>
<keyword evidence="1" id="KW-0472">Membrane</keyword>
<evidence type="ECO:0000313" key="2">
    <source>
        <dbReference type="EMBL" id="CAJ1390545.1"/>
    </source>
</evidence>
<gene>
    <name evidence="2" type="ORF">EVOR1521_LOCUS15938</name>
</gene>
<keyword evidence="1" id="KW-0812">Transmembrane</keyword>
<dbReference type="EMBL" id="CAUJNA010002101">
    <property type="protein sequence ID" value="CAJ1390545.1"/>
    <property type="molecule type" value="Genomic_DNA"/>
</dbReference>
<protein>
    <submittedName>
        <fullName evidence="2">Uncharacterized protein</fullName>
    </submittedName>
</protein>
<feature type="transmembrane region" description="Helical" evidence="1">
    <location>
        <begin position="100"/>
        <end position="121"/>
    </location>
</feature>
<keyword evidence="1" id="KW-1133">Transmembrane helix</keyword>
<reference evidence="2" key="1">
    <citation type="submission" date="2023-08" db="EMBL/GenBank/DDBJ databases">
        <authorList>
            <person name="Chen Y."/>
            <person name="Shah S."/>
            <person name="Dougan E. K."/>
            <person name="Thang M."/>
            <person name="Chan C."/>
        </authorList>
    </citation>
    <scope>NUCLEOTIDE SEQUENCE</scope>
</reference>
<accession>A0AA36N4S2</accession>
<organism evidence="2 3">
    <name type="scientific">Effrenium voratum</name>
    <dbReference type="NCBI Taxonomy" id="2562239"/>
    <lineage>
        <taxon>Eukaryota</taxon>
        <taxon>Sar</taxon>
        <taxon>Alveolata</taxon>
        <taxon>Dinophyceae</taxon>
        <taxon>Suessiales</taxon>
        <taxon>Symbiodiniaceae</taxon>
        <taxon>Effrenium</taxon>
    </lineage>
</organism>
<name>A0AA36N4S2_9DINO</name>
<proteinExistence type="predicted"/>